<evidence type="ECO:0000313" key="2">
    <source>
        <dbReference type="EMBL" id="KAF9067919.1"/>
    </source>
</evidence>
<protein>
    <recommendedName>
        <fullName evidence="1">SET domain-containing protein</fullName>
    </recommendedName>
</protein>
<dbReference type="Gene3D" id="2.170.270.10">
    <property type="entry name" value="SET domain"/>
    <property type="match status" value="1"/>
</dbReference>
<dbReference type="InterPro" id="IPR050869">
    <property type="entry name" value="H3K4_H4K5_MeTrfase"/>
</dbReference>
<evidence type="ECO:0000313" key="3">
    <source>
        <dbReference type="Proteomes" id="UP000772434"/>
    </source>
</evidence>
<dbReference type="Proteomes" id="UP000772434">
    <property type="component" value="Unassembled WGS sequence"/>
</dbReference>
<keyword evidence="3" id="KW-1185">Reference proteome</keyword>
<sequence>MYSVQRTTAWGGRGLFSIANIPAGTLLHTSSPYASVVYASYKKEVCAHCFAYAYESQKSTWNIKTSFDGSSSYFCSDICKDDWNSTDGLMSQALAALDKLEKTMKKKPMIDMETISPPEHGSITLEEIDSAWKRAEKTSKRAIAKEPLTEIELDTARLLASAVVRRHIDTYPNADSNTIPGTSWPQFLQLQDNELLYTQASPYSLSSNLRIYLFVRNALWFRIPVLQPYLETSDTIRAILARDQGNSFGLFEMDGESEMLGYAIYSSASYFNHDCNPNVRKERQGRSMSFYAKRDIVPDEELCINYVDIEDVVTARKALLSKGWYFDCACLRCHTELENSRKLLD</sequence>
<comment type="caution">
    <text evidence="2">The sequence shown here is derived from an EMBL/GenBank/DDBJ whole genome shotgun (WGS) entry which is preliminary data.</text>
</comment>
<accession>A0A9P5PLB9</accession>
<dbReference type="Pfam" id="PF00856">
    <property type="entry name" value="SET"/>
    <property type="match status" value="1"/>
</dbReference>
<evidence type="ECO:0000259" key="1">
    <source>
        <dbReference type="PROSITE" id="PS50280"/>
    </source>
</evidence>
<reference evidence="2" key="1">
    <citation type="submission" date="2020-11" db="EMBL/GenBank/DDBJ databases">
        <authorList>
            <consortium name="DOE Joint Genome Institute"/>
            <person name="Ahrendt S."/>
            <person name="Riley R."/>
            <person name="Andreopoulos W."/>
            <person name="Labutti K."/>
            <person name="Pangilinan J."/>
            <person name="Ruiz-Duenas F.J."/>
            <person name="Barrasa J.M."/>
            <person name="Sanchez-Garcia M."/>
            <person name="Camarero S."/>
            <person name="Miyauchi S."/>
            <person name="Serrano A."/>
            <person name="Linde D."/>
            <person name="Babiker R."/>
            <person name="Drula E."/>
            <person name="Ayuso-Fernandez I."/>
            <person name="Pacheco R."/>
            <person name="Padilla G."/>
            <person name="Ferreira P."/>
            <person name="Barriuso J."/>
            <person name="Kellner H."/>
            <person name="Castanera R."/>
            <person name="Alfaro M."/>
            <person name="Ramirez L."/>
            <person name="Pisabarro A.G."/>
            <person name="Kuo A."/>
            <person name="Tritt A."/>
            <person name="Lipzen A."/>
            <person name="He G."/>
            <person name="Yan M."/>
            <person name="Ng V."/>
            <person name="Cullen D."/>
            <person name="Martin F."/>
            <person name="Rosso M.-N."/>
            <person name="Henrissat B."/>
            <person name="Hibbett D."/>
            <person name="Martinez A.T."/>
            <person name="Grigoriev I.V."/>
        </authorList>
    </citation>
    <scope>NUCLEOTIDE SEQUENCE</scope>
    <source>
        <strain evidence="2">AH 40177</strain>
    </source>
</reference>
<dbReference type="SUPFAM" id="SSF82199">
    <property type="entry name" value="SET domain"/>
    <property type="match status" value="1"/>
</dbReference>
<dbReference type="CDD" id="cd20071">
    <property type="entry name" value="SET_SMYD"/>
    <property type="match status" value="1"/>
</dbReference>
<dbReference type="AlphaFoldDB" id="A0A9P5PLB9"/>
<organism evidence="2 3">
    <name type="scientific">Rhodocollybia butyracea</name>
    <dbReference type="NCBI Taxonomy" id="206335"/>
    <lineage>
        <taxon>Eukaryota</taxon>
        <taxon>Fungi</taxon>
        <taxon>Dikarya</taxon>
        <taxon>Basidiomycota</taxon>
        <taxon>Agaricomycotina</taxon>
        <taxon>Agaricomycetes</taxon>
        <taxon>Agaricomycetidae</taxon>
        <taxon>Agaricales</taxon>
        <taxon>Marasmiineae</taxon>
        <taxon>Omphalotaceae</taxon>
        <taxon>Rhodocollybia</taxon>
    </lineage>
</organism>
<proteinExistence type="predicted"/>
<gene>
    <name evidence="2" type="ORF">BDP27DRAFT_1327994</name>
</gene>
<dbReference type="OrthoDB" id="1028014at2759"/>
<dbReference type="SMART" id="SM00317">
    <property type="entry name" value="SET"/>
    <property type="match status" value="1"/>
</dbReference>
<dbReference type="GO" id="GO:0005634">
    <property type="term" value="C:nucleus"/>
    <property type="evidence" value="ECO:0007669"/>
    <property type="project" value="TreeGrafter"/>
</dbReference>
<dbReference type="InterPro" id="IPR001214">
    <property type="entry name" value="SET_dom"/>
</dbReference>
<dbReference type="PANTHER" id="PTHR12197:SF294">
    <property type="entry name" value="POTENTIAL PROTEIN LYSINE METHYLTRANSFERASE SET6"/>
    <property type="match status" value="1"/>
</dbReference>
<dbReference type="PANTHER" id="PTHR12197">
    <property type="entry name" value="HISTONE-LYSINE N-METHYLTRANSFERASE SMYD"/>
    <property type="match status" value="1"/>
</dbReference>
<dbReference type="InterPro" id="IPR046341">
    <property type="entry name" value="SET_dom_sf"/>
</dbReference>
<dbReference type="EMBL" id="JADNRY010000066">
    <property type="protein sequence ID" value="KAF9067919.1"/>
    <property type="molecule type" value="Genomic_DNA"/>
</dbReference>
<name>A0A9P5PLB9_9AGAR</name>
<dbReference type="PROSITE" id="PS50280">
    <property type="entry name" value="SET"/>
    <property type="match status" value="1"/>
</dbReference>
<feature type="domain" description="SET" evidence="1">
    <location>
        <begin position="1"/>
        <end position="307"/>
    </location>
</feature>